<dbReference type="OrthoDB" id="9789812at2"/>
<dbReference type="SUPFAM" id="SSF56037">
    <property type="entry name" value="PheT/TilS domain"/>
    <property type="match status" value="1"/>
</dbReference>
<evidence type="ECO:0000259" key="1">
    <source>
        <dbReference type="SMART" id="SM00873"/>
    </source>
</evidence>
<dbReference type="Gene3D" id="3.50.40.10">
    <property type="entry name" value="Phenylalanyl-trna Synthetase, Chain B, domain 3"/>
    <property type="match status" value="1"/>
</dbReference>
<accession>A0A7W1XBV4</accession>
<dbReference type="AlphaFoldDB" id="A0A7W1XBV4"/>
<comment type="caution">
    <text evidence="2">The sequence shown here is derived from an EMBL/GenBank/DDBJ whole genome shotgun (WGS) entry which is preliminary data.</text>
</comment>
<evidence type="ECO:0000313" key="2">
    <source>
        <dbReference type="EMBL" id="MBA4543801.1"/>
    </source>
</evidence>
<reference evidence="2 3" key="1">
    <citation type="submission" date="2020-07" db="EMBL/GenBank/DDBJ databases">
        <authorList>
            <person name="Feng H."/>
        </authorList>
    </citation>
    <scope>NUCLEOTIDE SEQUENCE [LARGE SCALE GENOMIC DNA]</scope>
    <source>
        <strain evidence="3">s-11</strain>
    </source>
</reference>
<proteinExistence type="predicted"/>
<dbReference type="Pfam" id="PF03483">
    <property type="entry name" value="B3_4"/>
    <property type="match status" value="1"/>
</dbReference>
<dbReference type="GO" id="GO:0004826">
    <property type="term" value="F:phenylalanine-tRNA ligase activity"/>
    <property type="evidence" value="ECO:0007669"/>
    <property type="project" value="InterPro"/>
</dbReference>
<organism evidence="2 3">
    <name type="scientific">Thermoactinomyces daqus</name>
    <dbReference type="NCBI Taxonomy" id="1329516"/>
    <lineage>
        <taxon>Bacteria</taxon>
        <taxon>Bacillati</taxon>
        <taxon>Bacillota</taxon>
        <taxon>Bacilli</taxon>
        <taxon>Bacillales</taxon>
        <taxon>Thermoactinomycetaceae</taxon>
        <taxon>Thermoactinomyces</taxon>
    </lineage>
</organism>
<gene>
    <name evidence="2" type="ORF">H1164_12960</name>
</gene>
<protein>
    <recommendedName>
        <fullName evidence="1">B3/B4 tRNA-binding domain-containing protein</fullName>
    </recommendedName>
</protein>
<dbReference type="PANTHER" id="PTHR39209">
    <property type="match status" value="1"/>
</dbReference>
<keyword evidence="3" id="KW-1185">Reference proteome</keyword>
<dbReference type="RefSeq" id="WP_033099931.1">
    <property type="nucleotide sequence ID" value="NZ_JACEIP010000021.1"/>
</dbReference>
<dbReference type="InterPro" id="IPR005146">
    <property type="entry name" value="B3/B4_tRNA-bd"/>
</dbReference>
<feature type="domain" description="B3/B4 tRNA-binding" evidence="1">
    <location>
        <begin position="63"/>
        <end position="210"/>
    </location>
</feature>
<dbReference type="PANTHER" id="PTHR39209:SF2">
    <property type="entry name" value="CYTOPLASMIC PROTEIN"/>
    <property type="match status" value="1"/>
</dbReference>
<dbReference type="Proteomes" id="UP000530514">
    <property type="component" value="Unassembled WGS sequence"/>
</dbReference>
<dbReference type="InterPro" id="IPR020825">
    <property type="entry name" value="Phe-tRNA_synthase-like_B3/B4"/>
</dbReference>
<sequence>MVKPIHIDPALSDAAPQLKLGILTATVQNTEYDEELWGKITNQISIIKKTYTGANITGLSPIASLRNVYKILGKDPSRYRGSSEALLRRVLQGKGLYQVNTIVDINNLISLKTLHPVGTYDLSKLVPPFTFRVGEPGQSYKGIGKSNINLENLPVFEDEHGPFGSPTSDSERAMISLHTRQIMMVIISFSGDGLSPALTEAEALLRTHVKATGISSVIVEGKKEGGR</sequence>
<dbReference type="SMART" id="SM00873">
    <property type="entry name" value="B3_4"/>
    <property type="match status" value="1"/>
</dbReference>
<dbReference type="GO" id="GO:0003723">
    <property type="term" value="F:RNA binding"/>
    <property type="evidence" value="ECO:0007669"/>
    <property type="project" value="InterPro"/>
</dbReference>
<evidence type="ECO:0000313" key="3">
    <source>
        <dbReference type="Proteomes" id="UP000530514"/>
    </source>
</evidence>
<dbReference type="EMBL" id="JACEIP010000021">
    <property type="protein sequence ID" value="MBA4543801.1"/>
    <property type="molecule type" value="Genomic_DNA"/>
</dbReference>
<name>A0A7W1XBV4_9BACL</name>